<gene>
    <name evidence="2" type="primary">TPHA0C05025</name>
    <name evidence="2" type="ordered locus">TPHA_0C05025</name>
</gene>
<dbReference type="AlphaFoldDB" id="G8BQY9"/>
<sequence length="268" mass="30048">MNDKKIRKNSENHQYEVELYFWISVTLLVCVSGSFPYYEQIPFIATSLLYQHFDVNDPFLCKVGWSGFFLSSDGGPIRWIQRMQDTRDACKAKHEDPANTDCEDGIFDLVRGAIQNVIIGTMGWHSGLGPNGDFLMVTLIRDRFISSNRTNSLGSIHDGIASTFIGNGGVLVDNNNSRLETRNSKGNGDIVLQVHNTTFGYHYDVIIRPKNSTCGTLLLGSSTDSLNISKRTAAKVYPLYEGYFGTDYCANQNKGEELRAARNYRLKS</sequence>
<dbReference type="Proteomes" id="UP000005666">
    <property type="component" value="Chromosome 3"/>
</dbReference>
<evidence type="ECO:0000313" key="2">
    <source>
        <dbReference type="EMBL" id="CCE62651.1"/>
    </source>
</evidence>
<name>G8BQY9_TETPH</name>
<feature type="transmembrane region" description="Helical" evidence="1">
    <location>
        <begin position="20"/>
        <end position="38"/>
    </location>
</feature>
<dbReference type="EMBL" id="HE612858">
    <property type="protein sequence ID" value="CCE62651.1"/>
    <property type="molecule type" value="Genomic_DNA"/>
</dbReference>
<keyword evidence="1" id="KW-0812">Transmembrane</keyword>
<protein>
    <submittedName>
        <fullName evidence="2">Uncharacterized protein</fullName>
    </submittedName>
</protein>
<keyword evidence="1" id="KW-0472">Membrane</keyword>
<keyword evidence="3" id="KW-1185">Reference proteome</keyword>
<organism evidence="2 3">
    <name type="scientific">Tetrapisispora phaffii (strain ATCC 24235 / CBS 4417 / NBRC 1672 / NRRL Y-8282 / UCD 70-5)</name>
    <name type="common">Yeast</name>
    <name type="synonym">Fabospora phaffii</name>
    <dbReference type="NCBI Taxonomy" id="1071381"/>
    <lineage>
        <taxon>Eukaryota</taxon>
        <taxon>Fungi</taxon>
        <taxon>Dikarya</taxon>
        <taxon>Ascomycota</taxon>
        <taxon>Saccharomycotina</taxon>
        <taxon>Saccharomycetes</taxon>
        <taxon>Saccharomycetales</taxon>
        <taxon>Saccharomycetaceae</taxon>
        <taxon>Tetrapisispora</taxon>
    </lineage>
</organism>
<evidence type="ECO:0000256" key="1">
    <source>
        <dbReference type="SAM" id="Phobius"/>
    </source>
</evidence>
<proteinExistence type="predicted"/>
<accession>G8BQY9</accession>
<dbReference type="KEGG" id="tpf:TPHA_0C05025"/>
<dbReference type="RefSeq" id="XP_003685085.1">
    <property type="nucleotide sequence ID" value="XM_003685037.1"/>
</dbReference>
<dbReference type="GeneID" id="11533935"/>
<dbReference type="HOGENOM" id="CLU_078040_0_0_1"/>
<evidence type="ECO:0000313" key="3">
    <source>
        <dbReference type="Proteomes" id="UP000005666"/>
    </source>
</evidence>
<reference evidence="2 3" key="1">
    <citation type="journal article" date="2011" name="Proc. Natl. Acad. Sci. U.S.A.">
        <title>Evolutionary erosion of yeast sex chromosomes by mating-type switching accidents.</title>
        <authorList>
            <person name="Gordon J.L."/>
            <person name="Armisen D."/>
            <person name="Proux-Wera E."/>
            <person name="Oheigeartaigh S.S."/>
            <person name="Byrne K.P."/>
            <person name="Wolfe K.H."/>
        </authorList>
    </citation>
    <scope>NUCLEOTIDE SEQUENCE [LARGE SCALE GENOMIC DNA]</scope>
    <source>
        <strain evidence="3">ATCC 24235 / CBS 4417 / NBRC 1672 / NRRL Y-8282 / UCD 70-5</strain>
    </source>
</reference>
<keyword evidence="1" id="KW-1133">Transmembrane helix</keyword>